<evidence type="ECO:0008006" key="6">
    <source>
        <dbReference type="Google" id="ProtNLM"/>
    </source>
</evidence>
<sequence>QKVTKGGVGGLFEKYKSLFGGSLFLAVAVHLLLILGFGSYTLFKGSAPRMPFTSEGGVPAEDVGMEAPPDEAPEMVEETSNESSPTPSDTAPAEMDTVLAVAGVVSPSMSFNAAPPVLAPAMAGGAEKLTSKTGGGRSSGKASAVNFFGVKGEGTNVYFVMDLSDSMLETERGGVAGYAAVKNNLKQMIRSLDEGTRFNIVAYGASGADIFQPTSVPATGVMKKQAESFIALYNLSSERKGTMKNNYRPKIEEFGLIRGDKGTGQITTRLDLGLLASFEGLADTIFLISDGKAPVVAEDNREEAKEAMKGAEISDQDRTKYQKEIAVWREEYKKYTEELKAYRTRYKDLLLERQRKIAEAKARGQGKVVEGKSVDYGVKMPGLPPEPKAPNQPKPPTAKAGGKVVSSAGKEYDEAGLIRRIKEVYTKEYKKKDAPTPSIHTVGYMSKPNETKFLQNLAAKNNGKFTRITAPIR</sequence>
<keyword evidence="3" id="KW-1133">Transmembrane helix</keyword>
<dbReference type="Proteomes" id="UP000051557">
    <property type="component" value="Unassembled WGS sequence"/>
</dbReference>
<reference evidence="4 5" key="1">
    <citation type="submission" date="2015-10" db="EMBL/GenBank/DDBJ databases">
        <title>Metagenome-Assembled Genomes uncover a global brackish microbiome.</title>
        <authorList>
            <person name="Hugerth L.W."/>
            <person name="Larsson J."/>
            <person name="Alneberg J."/>
            <person name="Lindh M.V."/>
            <person name="Legrand C."/>
            <person name="Pinhassi J."/>
            <person name="Andersson A.F."/>
        </authorList>
    </citation>
    <scope>NUCLEOTIDE SEQUENCE [LARGE SCALE GENOMIC DNA]</scope>
    <source>
        <strain evidence="4">BACL9 MAG-120820-bin42</strain>
    </source>
</reference>
<feature type="region of interest" description="Disordered" evidence="2">
    <location>
        <begin position="375"/>
        <end position="406"/>
    </location>
</feature>
<keyword evidence="3" id="KW-0472">Membrane</keyword>
<evidence type="ECO:0000313" key="5">
    <source>
        <dbReference type="Proteomes" id="UP000051557"/>
    </source>
</evidence>
<evidence type="ECO:0000256" key="3">
    <source>
        <dbReference type="SAM" id="Phobius"/>
    </source>
</evidence>
<evidence type="ECO:0000256" key="1">
    <source>
        <dbReference type="SAM" id="Coils"/>
    </source>
</evidence>
<feature type="non-terminal residue" evidence="4">
    <location>
        <position position="1"/>
    </location>
</feature>
<comment type="caution">
    <text evidence="4">The sequence shown here is derived from an EMBL/GenBank/DDBJ whole genome shotgun (WGS) entry which is preliminary data.</text>
</comment>
<keyword evidence="1" id="KW-0175">Coiled coil</keyword>
<feature type="coiled-coil region" evidence="1">
    <location>
        <begin position="318"/>
        <end position="352"/>
    </location>
</feature>
<feature type="compositionally biased region" description="Pro residues" evidence="2">
    <location>
        <begin position="382"/>
        <end position="396"/>
    </location>
</feature>
<accession>A0A0R2XDD3</accession>
<keyword evidence="3" id="KW-0812">Transmembrane</keyword>
<feature type="transmembrane region" description="Helical" evidence="3">
    <location>
        <begin position="18"/>
        <end position="43"/>
    </location>
</feature>
<dbReference type="EMBL" id="LIDM01000228">
    <property type="protein sequence ID" value="KRP31851.1"/>
    <property type="molecule type" value="Genomic_DNA"/>
</dbReference>
<protein>
    <recommendedName>
        <fullName evidence="6">VWFA domain-containing protein</fullName>
    </recommendedName>
</protein>
<evidence type="ECO:0000313" key="4">
    <source>
        <dbReference type="EMBL" id="KRP31851.1"/>
    </source>
</evidence>
<proteinExistence type="predicted"/>
<dbReference type="AlphaFoldDB" id="A0A0R2XDD3"/>
<dbReference type="Gene3D" id="3.40.50.410">
    <property type="entry name" value="von Willebrand factor, type A domain"/>
    <property type="match status" value="1"/>
</dbReference>
<feature type="compositionally biased region" description="Acidic residues" evidence="2">
    <location>
        <begin position="68"/>
        <end position="80"/>
    </location>
</feature>
<dbReference type="SUPFAM" id="SSF53300">
    <property type="entry name" value="vWA-like"/>
    <property type="match status" value="1"/>
</dbReference>
<dbReference type="InterPro" id="IPR036465">
    <property type="entry name" value="vWFA_dom_sf"/>
</dbReference>
<organism evidence="4 5">
    <name type="scientific">Verrucomicrobia subdivision 6 bacterium BACL9 MAG-120820-bin42</name>
    <dbReference type="NCBI Taxonomy" id="1655634"/>
    <lineage>
        <taxon>Bacteria</taxon>
        <taxon>Pseudomonadati</taxon>
        <taxon>Verrucomicrobiota</taxon>
        <taxon>Verrucomicrobiia</taxon>
        <taxon>Verrucomicrobiales</taxon>
        <taxon>Verrucomicrobia subdivision 6</taxon>
    </lineage>
</organism>
<feature type="region of interest" description="Disordered" evidence="2">
    <location>
        <begin position="53"/>
        <end position="91"/>
    </location>
</feature>
<evidence type="ECO:0000256" key="2">
    <source>
        <dbReference type="SAM" id="MobiDB-lite"/>
    </source>
</evidence>
<gene>
    <name evidence="4" type="ORF">ABS32_05765</name>
</gene>
<name>A0A0R2XDD3_9BACT</name>